<keyword evidence="5" id="KW-1185">Reference proteome</keyword>
<accession>A0A6A6ZL67</accession>
<feature type="signal peptide" evidence="3">
    <location>
        <begin position="1"/>
        <end position="15"/>
    </location>
</feature>
<evidence type="ECO:0000256" key="2">
    <source>
        <dbReference type="SAM" id="Phobius"/>
    </source>
</evidence>
<feature type="region of interest" description="Disordered" evidence="1">
    <location>
        <begin position="216"/>
        <end position="237"/>
    </location>
</feature>
<keyword evidence="2" id="KW-1133">Transmembrane helix</keyword>
<feature type="region of interest" description="Disordered" evidence="1">
    <location>
        <begin position="314"/>
        <end position="344"/>
    </location>
</feature>
<dbReference type="EMBL" id="MU006236">
    <property type="protein sequence ID" value="KAF2821851.1"/>
    <property type="molecule type" value="Genomic_DNA"/>
</dbReference>
<keyword evidence="2" id="KW-0472">Membrane</keyword>
<dbReference type="Proteomes" id="UP000799424">
    <property type="component" value="Unassembled WGS sequence"/>
</dbReference>
<organism evidence="4 5">
    <name type="scientific">Ophiobolus disseminans</name>
    <dbReference type="NCBI Taxonomy" id="1469910"/>
    <lineage>
        <taxon>Eukaryota</taxon>
        <taxon>Fungi</taxon>
        <taxon>Dikarya</taxon>
        <taxon>Ascomycota</taxon>
        <taxon>Pezizomycotina</taxon>
        <taxon>Dothideomycetes</taxon>
        <taxon>Pleosporomycetidae</taxon>
        <taxon>Pleosporales</taxon>
        <taxon>Pleosporineae</taxon>
        <taxon>Phaeosphaeriaceae</taxon>
        <taxon>Ophiobolus</taxon>
    </lineage>
</organism>
<protein>
    <recommendedName>
        <fullName evidence="6">LPXTG-domain-containing protein</fullName>
    </recommendedName>
</protein>
<evidence type="ECO:0000256" key="1">
    <source>
        <dbReference type="SAM" id="MobiDB-lite"/>
    </source>
</evidence>
<feature type="chain" id="PRO_5025497207" description="LPXTG-domain-containing protein" evidence="3">
    <location>
        <begin position="16"/>
        <end position="344"/>
    </location>
</feature>
<keyword evidence="2" id="KW-0812">Transmembrane</keyword>
<evidence type="ECO:0000313" key="5">
    <source>
        <dbReference type="Proteomes" id="UP000799424"/>
    </source>
</evidence>
<feature type="transmembrane region" description="Helical" evidence="2">
    <location>
        <begin position="243"/>
        <end position="265"/>
    </location>
</feature>
<gene>
    <name evidence="4" type="ORF">CC86DRAFT_397284</name>
</gene>
<keyword evidence="3" id="KW-0732">Signal</keyword>
<name>A0A6A6ZL67_9PLEO</name>
<dbReference type="AlphaFoldDB" id="A0A6A6ZL67"/>
<reference evidence="4" key="1">
    <citation type="journal article" date="2020" name="Stud. Mycol.">
        <title>101 Dothideomycetes genomes: a test case for predicting lifestyles and emergence of pathogens.</title>
        <authorList>
            <person name="Haridas S."/>
            <person name="Albert R."/>
            <person name="Binder M."/>
            <person name="Bloem J."/>
            <person name="Labutti K."/>
            <person name="Salamov A."/>
            <person name="Andreopoulos B."/>
            <person name="Baker S."/>
            <person name="Barry K."/>
            <person name="Bills G."/>
            <person name="Bluhm B."/>
            <person name="Cannon C."/>
            <person name="Castanera R."/>
            <person name="Culley D."/>
            <person name="Daum C."/>
            <person name="Ezra D."/>
            <person name="Gonzalez J."/>
            <person name="Henrissat B."/>
            <person name="Kuo A."/>
            <person name="Liang C."/>
            <person name="Lipzen A."/>
            <person name="Lutzoni F."/>
            <person name="Magnuson J."/>
            <person name="Mondo S."/>
            <person name="Nolan M."/>
            <person name="Ohm R."/>
            <person name="Pangilinan J."/>
            <person name="Park H.-J."/>
            <person name="Ramirez L."/>
            <person name="Alfaro M."/>
            <person name="Sun H."/>
            <person name="Tritt A."/>
            <person name="Yoshinaga Y."/>
            <person name="Zwiers L.-H."/>
            <person name="Turgeon B."/>
            <person name="Goodwin S."/>
            <person name="Spatafora J."/>
            <person name="Crous P."/>
            <person name="Grigoriev I."/>
        </authorList>
    </citation>
    <scope>NUCLEOTIDE SEQUENCE</scope>
    <source>
        <strain evidence="4">CBS 113818</strain>
    </source>
</reference>
<evidence type="ECO:0000256" key="3">
    <source>
        <dbReference type="SAM" id="SignalP"/>
    </source>
</evidence>
<dbReference type="OrthoDB" id="5426678at2759"/>
<proteinExistence type="predicted"/>
<evidence type="ECO:0000313" key="4">
    <source>
        <dbReference type="EMBL" id="KAF2821851.1"/>
    </source>
</evidence>
<evidence type="ECO:0008006" key="6">
    <source>
        <dbReference type="Google" id="ProtNLM"/>
    </source>
</evidence>
<sequence length="344" mass="37519">MALTILLYLSSFSSALEVSPNSPCTPKCIDDPSKGNASDPAASLTFSRDLFCYDWEIIGDNRTHNGTKFKECQNCMKSSGYAWSMAIERDTTWFLYNNRAVLDWCLFGRVAEEENKNIAESSIYKSCNPNCNKLYSAADYAIKTNPDSFSYCDYSGNFTADAEPCLTCLYEMPGSTILGNVLATVVDLCKQKPGKVYNFPKDHEIYAATKINLSGTTPASSANSTPSSTASSSKSDNKSTSKLAAVVLGALISIVLVLTCVLVLLRRKKKSNKAVAEKPHVDGETAYPKSVHHHYNHVGSQQKPEDIYQRAEMDHTSRVELSAQGAQSELPGGAVSPRGDVRIA</sequence>